<proteinExistence type="predicted"/>
<dbReference type="Pfam" id="PF13374">
    <property type="entry name" value="TPR_10"/>
    <property type="match status" value="2"/>
</dbReference>
<gene>
    <name evidence="1" type="ORF">DM02DRAFT_548530</name>
</gene>
<organism evidence="1 2">
    <name type="scientific">Periconia macrospinosa</name>
    <dbReference type="NCBI Taxonomy" id="97972"/>
    <lineage>
        <taxon>Eukaryota</taxon>
        <taxon>Fungi</taxon>
        <taxon>Dikarya</taxon>
        <taxon>Ascomycota</taxon>
        <taxon>Pezizomycotina</taxon>
        <taxon>Dothideomycetes</taxon>
        <taxon>Pleosporomycetidae</taxon>
        <taxon>Pleosporales</taxon>
        <taxon>Massarineae</taxon>
        <taxon>Periconiaceae</taxon>
        <taxon>Periconia</taxon>
    </lineage>
</organism>
<accession>A0A2V1CWE8</accession>
<dbReference type="AlphaFoldDB" id="A0A2V1CWE8"/>
<evidence type="ECO:0000313" key="2">
    <source>
        <dbReference type="Proteomes" id="UP000244855"/>
    </source>
</evidence>
<dbReference type="InterPro" id="IPR011990">
    <property type="entry name" value="TPR-like_helical_dom_sf"/>
</dbReference>
<protein>
    <recommendedName>
        <fullName evidence="3">Kinesin light chain</fullName>
    </recommendedName>
</protein>
<dbReference type="OrthoDB" id="419598at2759"/>
<evidence type="ECO:0008006" key="3">
    <source>
        <dbReference type="Google" id="ProtNLM"/>
    </source>
</evidence>
<dbReference type="EMBL" id="KZ806834">
    <property type="protein sequence ID" value="PVH90035.1"/>
    <property type="molecule type" value="Genomic_DNA"/>
</dbReference>
<dbReference type="PANTHER" id="PTHR46082">
    <property type="entry name" value="ATP/GTP-BINDING PROTEIN-RELATED"/>
    <property type="match status" value="1"/>
</dbReference>
<reference evidence="1 2" key="1">
    <citation type="journal article" date="2018" name="Sci. Rep.">
        <title>Comparative genomics provides insights into the lifestyle and reveals functional heterogeneity of dark septate endophytic fungi.</title>
        <authorList>
            <person name="Knapp D.G."/>
            <person name="Nemeth J.B."/>
            <person name="Barry K."/>
            <person name="Hainaut M."/>
            <person name="Henrissat B."/>
            <person name="Johnson J."/>
            <person name="Kuo A."/>
            <person name="Lim J.H.P."/>
            <person name="Lipzen A."/>
            <person name="Nolan M."/>
            <person name="Ohm R.A."/>
            <person name="Tamas L."/>
            <person name="Grigoriev I.V."/>
            <person name="Spatafora J.W."/>
            <person name="Nagy L.G."/>
            <person name="Kovacs G.M."/>
        </authorList>
    </citation>
    <scope>NUCLEOTIDE SEQUENCE [LARGE SCALE GENOMIC DNA]</scope>
    <source>
        <strain evidence="1 2">DSE2036</strain>
    </source>
</reference>
<dbReference type="Proteomes" id="UP000244855">
    <property type="component" value="Unassembled WGS sequence"/>
</dbReference>
<evidence type="ECO:0000313" key="1">
    <source>
        <dbReference type="EMBL" id="PVH90035.1"/>
    </source>
</evidence>
<keyword evidence="2" id="KW-1185">Reference proteome</keyword>
<name>A0A2V1CWE8_9PLEO</name>
<feature type="non-terminal residue" evidence="1">
    <location>
        <position position="1"/>
    </location>
</feature>
<dbReference type="Gene3D" id="1.25.40.10">
    <property type="entry name" value="Tetratricopeptide repeat domain"/>
    <property type="match status" value="1"/>
</dbReference>
<sequence>LGVQVLKTRERVLGEEHPDTLTGMNNLAFTLKRQGLTNKAISLMENCCRLRTVVLGPQHHFIISSRKALATWQFEAIKLGK</sequence>
<dbReference type="STRING" id="97972.A0A2V1CWE8"/>
<dbReference type="PANTHER" id="PTHR46082:SF11">
    <property type="entry name" value="AAA+ ATPASE DOMAIN-CONTAINING PROTEIN-RELATED"/>
    <property type="match status" value="1"/>
</dbReference>
<dbReference type="InterPro" id="IPR053137">
    <property type="entry name" value="NLR-like"/>
</dbReference>